<reference evidence="1 2" key="1">
    <citation type="submission" date="2018-02" db="EMBL/GenBank/DDBJ databases">
        <title>The genomes of Aspergillus section Nigri reveals drivers in fungal speciation.</title>
        <authorList>
            <consortium name="DOE Joint Genome Institute"/>
            <person name="Vesth T.C."/>
            <person name="Nybo J."/>
            <person name="Theobald S."/>
            <person name="Brandl J."/>
            <person name="Frisvad J.C."/>
            <person name="Nielsen K.F."/>
            <person name="Lyhne E.K."/>
            <person name="Kogle M.E."/>
            <person name="Kuo A."/>
            <person name="Riley R."/>
            <person name="Clum A."/>
            <person name="Nolan M."/>
            <person name="Lipzen A."/>
            <person name="Salamov A."/>
            <person name="Henrissat B."/>
            <person name="Wiebenga A."/>
            <person name="De vries R.P."/>
            <person name="Grigoriev I.V."/>
            <person name="Mortensen U.H."/>
            <person name="Andersen M.R."/>
            <person name="Baker S.E."/>
        </authorList>
    </citation>
    <scope>NUCLEOTIDE SEQUENCE [LARGE SCALE GENOMIC DNA]</scope>
    <source>
        <strain evidence="1 2">CBS 112811</strain>
    </source>
</reference>
<organism evidence="1 2">
    <name type="scientific">Aspergillus piperis CBS 112811</name>
    <dbReference type="NCBI Taxonomy" id="1448313"/>
    <lineage>
        <taxon>Eukaryota</taxon>
        <taxon>Fungi</taxon>
        <taxon>Dikarya</taxon>
        <taxon>Ascomycota</taxon>
        <taxon>Pezizomycotina</taxon>
        <taxon>Eurotiomycetes</taxon>
        <taxon>Eurotiomycetidae</taxon>
        <taxon>Eurotiales</taxon>
        <taxon>Aspergillaceae</taxon>
        <taxon>Aspergillus</taxon>
        <taxon>Aspergillus subgen. Circumdati</taxon>
    </lineage>
</organism>
<proteinExistence type="predicted"/>
<name>A0A8G1QXS4_9EURO</name>
<dbReference type="Proteomes" id="UP000249526">
    <property type="component" value="Unassembled WGS sequence"/>
</dbReference>
<dbReference type="AlphaFoldDB" id="A0A8G1QXS4"/>
<evidence type="ECO:0000313" key="2">
    <source>
        <dbReference type="Proteomes" id="UP000249526"/>
    </source>
</evidence>
<dbReference type="EMBL" id="KZ825071">
    <property type="protein sequence ID" value="RAH54837.1"/>
    <property type="molecule type" value="Genomic_DNA"/>
</dbReference>
<sequence>MNYHQPFCFMHSLHTTLRNSCRTDRTDSAKHPLQARIPMVTILHVYGNIRTIFATFTVGV</sequence>
<keyword evidence="2" id="KW-1185">Reference proteome</keyword>
<dbReference type="RefSeq" id="XP_025512759.1">
    <property type="nucleotide sequence ID" value="XM_025660781.1"/>
</dbReference>
<dbReference type="GeneID" id="37164183"/>
<protein>
    <submittedName>
        <fullName evidence="1">Uncharacterized protein</fullName>
    </submittedName>
</protein>
<gene>
    <name evidence="1" type="ORF">BO85DRAFT_452276</name>
</gene>
<evidence type="ECO:0000313" key="1">
    <source>
        <dbReference type="EMBL" id="RAH54837.1"/>
    </source>
</evidence>
<accession>A0A8G1QXS4</accession>